<dbReference type="RefSeq" id="WP_061613425.1">
    <property type="nucleotide sequence ID" value="NZ_JEMA01001262.1"/>
</dbReference>
<evidence type="ECO:0000313" key="3">
    <source>
        <dbReference type="Proteomes" id="UP000075260"/>
    </source>
</evidence>
<keyword evidence="1" id="KW-0732">Signal</keyword>
<dbReference type="AlphaFoldDB" id="A0A150PY95"/>
<feature type="chain" id="PRO_5007566045" description="Secreted protein" evidence="1">
    <location>
        <begin position="24"/>
        <end position="489"/>
    </location>
</feature>
<feature type="signal peptide" evidence="1">
    <location>
        <begin position="1"/>
        <end position="23"/>
    </location>
</feature>
<gene>
    <name evidence="2" type="ORF">BE15_05710</name>
</gene>
<protein>
    <recommendedName>
        <fullName evidence="4">Secreted protein</fullName>
    </recommendedName>
</protein>
<dbReference type="PROSITE" id="PS51257">
    <property type="entry name" value="PROKAR_LIPOPROTEIN"/>
    <property type="match status" value="1"/>
</dbReference>
<evidence type="ECO:0000313" key="2">
    <source>
        <dbReference type="EMBL" id="KYF60679.1"/>
    </source>
</evidence>
<name>A0A150PY95_SORCE</name>
<reference evidence="2 3" key="1">
    <citation type="submission" date="2014-02" db="EMBL/GenBank/DDBJ databases">
        <title>The small core and large imbalanced accessory genome model reveals a collaborative survival strategy of Sorangium cellulosum strains in nature.</title>
        <authorList>
            <person name="Han K."/>
            <person name="Peng R."/>
            <person name="Blom J."/>
            <person name="Li Y.-Z."/>
        </authorList>
    </citation>
    <scope>NUCLEOTIDE SEQUENCE [LARGE SCALE GENOMIC DNA]</scope>
    <source>
        <strain evidence="2 3">So0008-312</strain>
    </source>
</reference>
<evidence type="ECO:0008006" key="4">
    <source>
        <dbReference type="Google" id="ProtNLM"/>
    </source>
</evidence>
<proteinExistence type="predicted"/>
<dbReference type="EMBL" id="JEMA01001262">
    <property type="protein sequence ID" value="KYF60679.1"/>
    <property type="molecule type" value="Genomic_DNA"/>
</dbReference>
<organism evidence="2 3">
    <name type="scientific">Sorangium cellulosum</name>
    <name type="common">Polyangium cellulosum</name>
    <dbReference type="NCBI Taxonomy" id="56"/>
    <lineage>
        <taxon>Bacteria</taxon>
        <taxon>Pseudomonadati</taxon>
        <taxon>Myxococcota</taxon>
        <taxon>Polyangia</taxon>
        <taxon>Polyangiales</taxon>
        <taxon>Polyangiaceae</taxon>
        <taxon>Sorangium</taxon>
    </lineage>
</organism>
<evidence type="ECO:0000256" key="1">
    <source>
        <dbReference type="SAM" id="SignalP"/>
    </source>
</evidence>
<accession>A0A150PY95</accession>
<sequence length="489" mass="51774">MTARARRCAALTALMTVAATALAGCESDGGPLRGVSSFWVKVERVNGAVPPSVDEPLPANRGDTVDTWDFRIEARDLAGRRADFDGTVRLSVEPGAVIDVESDEEGAAVGRNIRLRDGVAAGSVHVTAVYGPTRLWAEDIGYLPAPRDVRDSPACSNGANDDAPGDVLIDFPADPGCAFADDQTEEGGTFSAGASKPVAYALPRVVDVQGGGSATPYAFEGIQINTAAPQRVVVTRVASDGFYVTDLAGQESGYNHLFAYNFNTPSNMRVCDRLEYLAGTVNEFFGFTELSFPSYEIARVEEGEACEVPEPALLDGPTIGDAGAMERLESGLVRVEGVHVSKNFGPRPARDNVFAPEQSNCDLNGDGQVDFDSPAEGRCANACSRDPECSEWTSYSARGNYKVTDGSTMIQIQTGTVSDFNPTSHRGQALGSVTGTLRNFSGGSLNWTIEARCPDDLVCDAPGCVPAAKTSKEACVRPRSLDDNDAETN</sequence>
<comment type="caution">
    <text evidence="2">The sequence shown here is derived from an EMBL/GenBank/DDBJ whole genome shotgun (WGS) entry which is preliminary data.</text>
</comment>
<dbReference type="Proteomes" id="UP000075260">
    <property type="component" value="Unassembled WGS sequence"/>
</dbReference>